<dbReference type="RefSeq" id="WP_038637619.1">
    <property type="nucleotide sequence ID" value="NZ_CP009888.1"/>
</dbReference>
<keyword evidence="2" id="KW-0808">Transferase</keyword>
<dbReference type="CDD" id="cd02440">
    <property type="entry name" value="AdoMet_MTases"/>
    <property type="match status" value="1"/>
</dbReference>
<dbReference type="GO" id="GO:0032259">
    <property type="term" value="P:methylation"/>
    <property type="evidence" value="ECO:0007669"/>
    <property type="project" value="UniProtKB-KW"/>
</dbReference>
<dbReference type="AlphaFoldDB" id="A0A0A7EBM9"/>
<dbReference type="Gene3D" id="3.40.50.150">
    <property type="entry name" value="Vaccinia Virus protein VP39"/>
    <property type="match status" value="1"/>
</dbReference>
<feature type="domain" description="Methyltransferase type 11" evidence="1">
    <location>
        <begin position="62"/>
        <end position="157"/>
    </location>
</feature>
<sequence length="263" mass="29590">MDIKNYNNQAWNKQVEASNEWTQPVSSEQVKAARQGQWSIVLTPHKSVPHNWFGDLTGKKVLCLASGGGQQGPILAAAGADVTVFDLSEKQLAQDEYVAKRDGLTLKTVKGDMTDLSCFENESFDLIFHPCSNNFVPDISGLWSESARVLKENGRLLSGFINPAAYIFDWFEAEKGNTKVRHKLPFSDINNLTEEELALLKEQDEPLVFSHSFEEQIKGQLDNGLVLIDMFEDDWHSMAFSEYFPPTMACLTIKLPPSLWKCQ</sequence>
<keyword evidence="3" id="KW-1185">Reference proteome</keyword>
<keyword evidence="2" id="KW-0489">Methyltransferase</keyword>
<dbReference type="KEGG" id="pseo:OM33_01090"/>
<dbReference type="EMBL" id="CP009888">
    <property type="protein sequence ID" value="AIY63908.1"/>
    <property type="molecule type" value="Genomic_DNA"/>
</dbReference>
<evidence type="ECO:0000259" key="1">
    <source>
        <dbReference type="Pfam" id="PF08241"/>
    </source>
</evidence>
<organism evidence="2 3">
    <name type="scientific">Pseudoalteromonas piratica</name>
    <dbReference type="NCBI Taxonomy" id="1348114"/>
    <lineage>
        <taxon>Bacteria</taxon>
        <taxon>Pseudomonadati</taxon>
        <taxon>Pseudomonadota</taxon>
        <taxon>Gammaproteobacteria</taxon>
        <taxon>Alteromonadales</taxon>
        <taxon>Pseudoalteromonadaceae</taxon>
        <taxon>Pseudoalteromonas</taxon>
    </lineage>
</organism>
<evidence type="ECO:0000313" key="2">
    <source>
        <dbReference type="EMBL" id="AIY63908.1"/>
    </source>
</evidence>
<dbReference type="Proteomes" id="UP000030341">
    <property type="component" value="Chromosome 1"/>
</dbReference>
<proteinExistence type="predicted"/>
<dbReference type="InterPro" id="IPR029063">
    <property type="entry name" value="SAM-dependent_MTases_sf"/>
</dbReference>
<dbReference type="OrthoDB" id="8385759at2"/>
<dbReference type="SUPFAM" id="SSF53335">
    <property type="entry name" value="S-adenosyl-L-methionine-dependent methyltransferases"/>
    <property type="match status" value="1"/>
</dbReference>
<dbReference type="eggNOG" id="COG2226">
    <property type="taxonomic scope" value="Bacteria"/>
</dbReference>
<gene>
    <name evidence="2" type="ORF">OM33_01090</name>
</gene>
<name>A0A0A7EBM9_9GAMM</name>
<dbReference type="STRING" id="1348114.OM33_01090"/>
<dbReference type="InterPro" id="IPR013216">
    <property type="entry name" value="Methyltransf_11"/>
</dbReference>
<evidence type="ECO:0000313" key="3">
    <source>
        <dbReference type="Proteomes" id="UP000030341"/>
    </source>
</evidence>
<dbReference type="Pfam" id="PF08241">
    <property type="entry name" value="Methyltransf_11"/>
    <property type="match status" value="1"/>
</dbReference>
<dbReference type="HOGENOM" id="CLU_088936_0_0_6"/>
<dbReference type="GO" id="GO:0008757">
    <property type="term" value="F:S-adenosylmethionine-dependent methyltransferase activity"/>
    <property type="evidence" value="ECO:0007669"/>
    <property type="project" value="InterPro"/>
</dbReference>
<protein>
    <submittedName>
        <fullName evidence="2">SAM-dependent methyltransferase</fullName>
    </submittedName>
</protein>
<reference evidence="2 3" key="1">
    <citation type="submission" date="2014-11" db="EMBL/GenBank/DDBJ databases">
        <title>Complete Genome Sequence of Pseudoalteromonas sp. Strain OCN003 Isolated from Kaneohe Bay, Oahu, Hawaii.</title>
        <authorList>
            <person name="Beurmann S."/>
            <person name="Videau P."/>
            <person name="Ushijima B."/>
            <person name="Smith A.M."/>
            <person name="Aeby G.S."/>
            <person name="Callahan S.M."/>
            <person name="Belcaid M."/>
        </authorList>
    </citation>
    <scope>NUCLEOTIDE SEQUENCE [LARGE SCALE GENOMIC DNA]</scope>
    <source>
        <strain evidence="2 3">OCN003</strain>
    </source>
</reference>
<accession>A0A0A7EBM9</accession>